<keyword evidence="3" id="KW-1185">Reference proteome</keyword>
<dbReference type="Pfam" id="PF00814">
    <property type="entry name" value="TsaD"/>
    <property type="match status" value="1"/>
</dbReference>
<dbReference type="Gene3D" id="3.30.420.40">
    <property type="match status" value="2"/>
</dbReference>
<dbReference type="InterPro" id="IPR022496">
    <property type="entry name" value="T6A_TsaB"/>
</dbReference>
<dbReference type="GO" id="GO:0002949">
    <property type="term" value="P:tRNA threonylcarbamoyladenosine modification"/>
    <property type="evidence" value="ECO:0007669"/>
    <property type="project" value="InterPro"/>
</dbReference>
<dbReference type="RefSeq" id="WP_014450114.1">
    <property type="nucleotide sequence ID" value="NC_017094.1"/>
</dbReference>
<organism evidence="2 3">
    <name type="scientific">Leptospirillum ferrooxidans (strain C2-3)</name>
    <dbReference type="NCBI Taxonomy" id="1162668"/>
    <lineage>
        <taxon>Bacteria</taxon>
        <taxon>Pseudomonadati</taxon>
        <taxon>Nitrospirota</taxon>
        <taxon>Nitrospiria</taxon>
        <taxon>Nitrospirales</taxon>
        <taxon>Nitrospiraceae</taxon>
        <taxon>Leptospirillum</taxon>
    </lineage>
</organism>
<dbReference type="KEGG" id="lfc:LFE_1953"/>
<proteinExistence type="predicted"/>
<name>I0IQT1_LEPFC</name>
<dbReference type="NCBIfam" id="TIGR03725">
    <property type="entry name" value="T6A_YeaZ"/>
    <property type="match status" value="1"/>
</dbReference>
<dbReference type="STRING" id="1162668.LFE_1953"/>
<reference evidence="3" key="2">
    <citation type="submission" date="2012-03" db="EMBL/GenBank/DDBJ databases">
        <title>The complete genome sequence of the pioneer microbe on fresh volcanic deposit, Leptospirillum ferrooxidans strain C2-3.</title>
        <authorList>
            <person name="Fujimura R."/>
            <person name="Sato Y."/>
            <person name="Nishizawa T."/>
            <person name="Nanba K."/>
            <person name="Oshima K."/>
            <person name="Hattori M."/>
            <person name="Kamijo T."/>
            <person name="Ohta H."/>
        </authorList>
    </citation>
    <scope>NUCLEOTIDE SEQUENCE [LARGE SCALE GENOMIC DNA]</scope>
    <source>
        <strain evidence="3">C2-3</strain>
    </source>
</reference>
<dbReference type="Proteomes" id="UP000007382">
    <property type="component" value="Chromosome"/>
</dbReference>
<dbReference type="SUPFAM" id="SSF53067">
    <property type="entry name" value="Actin-like ATPase domain"/>
    <property type="match status" value="1"/>
</dbReference>
<dbReference type="OrthoDB" id="9809995at2"/>
<dbReference type="InterPro" id="IPR043129">
    <property type="entry name" value="ATPase_NBD"/>
</dbReference>
<feature type="domain" description="Gcp-like" evidence="1">
    <location>
        <begin position="31"/>
        <end position="123"/>
    </location>
</feature>
<evidence type="ECO:0000259" key="1">
    <source>
        <dbReference type="Pfam" id="PF00814"/>
    </source>
</evidence>
<evidence type="ECO:0000313" key="2">
    <source>
        <dbReference type="EMBL" id="BAM07630.1"/>
    </source>
</evidence>
<accession>I0IQT1</accession>
<dbReference type="EMBL" id="AP012342">
    <property type="protein sequence ID" value="BAM07630.1"/>
    <property type="molecule type" value="Genomic_DNA"/>
</dbReference>
<protein>
    <submittedName>
        <fullName evidence="2">Putative glycoprotein endopeptidase</fullName>
    </submittedName>
</protein>
<sequence>MIHLSVECSTGVLGLALLDDQKCLGKVSLSASGAASEILPQSVALLLESSKKKSTDIRMISVSKGPGNYSSLRVAHSFGSGLAISLGVPLVSVSPFDTLALQWRLVDSDALLLVIDARQSEVLGERRVRDPITGDWICDPDWSPMETPVEIGELLQQVRNVTVIGPGVIYLPAEPELLWPSLSFPRGTDLPPDPIYQGRAAVLFGGDRSIVYGRNAV</sequence>
<dbReference type="HOGENOM" id="CLU_1281896_0_0_0"/>
<dbReference type="eggNOG" id="COG1214">
    <property type="taxonomic scope" value="Bacteria"/>
</dbReference>
<gene>
    <name evidence="2" type="ordered locus">LFE_1953</name>
</gene>
<evidence type="ECO:0000313" key="3">
    <source>
        <dbReference type="Proteomes" id="UP000007382"/>
    </source>
</evidence>
<dbReference type="InterPro" id="IPR000905">
    <property type="entry name" value="Gcp-like_dom"/>
</dbReference>
<reference evidence="2 3" key="1">
    <citation type="journal article" date="2012" name="J. Bacteriol.">
        <title>Complete Genome Sequence of Leptospirillum ferrooxidans Strain C2-3, Isolated from a Fresh Volcanic Ash Deposit on the Island of Miyake, Japan.</title>
        <authorList>
            <person name="Fujimura R."/>
            <person name="Sato Y."/>
            <person name="Nishizawa T."/>
            <person name="Oshima K."/>
            <person name="Kim S.-W."/>
            <person name="Hattori M."/>
            <person name="Kamijo T."/>
            <person name="Ohta H."/>
        </authorList>
    </citation>
    <scope>NUCLEOTIDE SEQUENCE [LARGE SCALE GENOMIC DNA]</scope>
    <source>
        <strain evidence="2 3">C2-3</strain>
    </source>
</reference>
<dbReference type="AlphaFoldDB" id="I0IQT1"/>
<dbReference type="PATRIC" id="fig|1162668.3.peg.2318"/>